<accession>A0ABX2C0M4</accession>
<reference evidence="2 3" key="1">
    <citation type="submission" date="2019-11" db="EMBL/GenBank/DDBJ databases">
        <title>Metabolism of dissolved organic matter in forest soils.</title>
        <authorList>
            <person name="Cyle K.T."/>
            <person name="Wilhelm R.C."/>
            <person name="Martinez C.E."/>
        </authorList>
    </citation>
    <scope>NUCLEOTIDE SEQUENCE [LARGE SCALE GENOMIC DNA]</scope>
    <source>
        <strain evidence="2 3">1N</strain>
    </source>
</reference>
<feature type="region of interest" description="Disordered" evidence="1">
    <location>
        <begin position="519"/>
        <end position="546"/>
    </location>
</feature>
<evidence type="ECO:0000313" key="3">
    <source>
        <dbReference type="Proteomes" id="UP000652198"/>
    </source>
</evidence>
<gene>
    <name evidence="2" type="ORF">GNZ12_30465</name>
</gene>
<keyword evidence="3" id="KW-1185">Reference proteome</keyword>
<comment type="caution">
    <text evidence="2">The sequence shown here is derived from an EMBL/GenBank/DDBJ whole genome shotgun (WGS) entry which is preliminary data.</text>
</comment>
<name>A0ABX2C0M4_9BURK</name>
<evidence type="ECO:0000256" key="1">
    <source>
        <dbReference type="SAM" id="MobiDB-lite"/>
    </source>
</evidence>
<proteinExistence type="predicted"/>
<feature type="compositionally biased region" description="Basic residues" evidence="1">
    <location>
        <begin position="526"/>
        <end position="536"/>
    </location>
</feature>
<dbReference type="Proteomes" id="UP000652198">
    <property type="component" value="Unassembled WGS sequence"/>
</dbReference>
<dbReference type="RefSeq" id="WP_172315853.1">
    <property type="nucleotide sequence ID" value="NZ_WOEY01000122.1"/>
</dbReference>
<feature type="compositionally biased region" description="Low complexity" evidence="1">
    <location>
        <begin position="537"/>
        <end position="546"/>
    </location>
</feature>
<evidence type="ECO:0000313" key="2">
    <source>
        <dbReference type="EMBL" id="NPT45570.1"/>
    </source>
</evidence>
<organism evidence="2 3">
    <name type="scientific">Paraburkholderia solitsugae</name>
    <dbReference type="NCBI Taxonomy" id="2675748"/>
    <lineage>
        <taxon>Bacteria</taxon>
        <taxon>Pseudomonadati</taxon>
        <taxon>Pseudomonadota</taxon>
        <taxon>Betaproteobacteria</taxon>
        <taxon>Burkholderiales</taxon>
        <taxon>Burkholderiaceae</taxon>
        <taxon>Paraburkholderia</taxon>
    </lineage>
</organism>
<protein>
    <submittedName>
        <fullName evidence="2">Uncharacterized protein</fullName>
    </submittedName>
</protein>
<sequence>MNVRTAEALPIVEATWKAVVYAEAEDPDWARRLTQEEAELAARYAFVELNGYPHWIAALVDAHASTVERVVGSQVDFDLKEDLGQEQWHSMSLQSLRYGPLQLARLLAPRLVHWLKRPGEQLMQNRHTTVNESKLDHVVSVLMAGGDDPTLKFLEKLALEQVRPSEYGSFLLFWLPVLCAVNPERGMAELLTILDGLPVEKDGVAVQAIGSLFHDRRSKGVVEWRTELTVEMLLKSTIAIHRHVRSEDDNRHEEVYSPNYRDAAEDGRRYVFDALMQAEGAEALRAKLSLSQNPLFAHLRDRIAAIAQELVATALDSQVAEVSELAALFAGKDLPPKTGTDMAQLLVDRLDDLQDLMLRDAGPRAAWAVVNDENTLRPAIARELEIAARSAYTVDQEAVTADGKETDIRLRSISGQQATIELKIGEKSRSAKVLRDTVEKQLVLKYMASKSARTGCLLVTVAKPNRHWLHPDTNTHIDRFELQALLDAAAQAAQEKLGGDARVLARVLDLTPRLMTEVEAAGKAPAAKRRSGKPARKTTTSARRTK</sequence>
<dbReference type="EMBL" id="WOEY01000122">
    <property type="protein sequence ID" value="NPT45570.1"/>
    <property type="molecule type" value="Genomic_DNA"/>
</dbReference>